<organism evidence="1 2">
    <name type="scientific">Rhodobium gokarnense</name>
    <dbReference type="NCBI Taxonomy" id="364296"/>
    <lineage>
        <taxon>Bacteria</taxon>
        <taxon>Pseudomonadati</taxon>
        <taxon>Pseudomonadota</taxon>
        <taxon>Alphaproteobacteria</taxon>
        <taxon>Hyphomicrobiales</taxon>
        <taxon>Rhodobiaceae</taxon>
        <taxon>Rhodobium</taxon>
    </lineage>
</organism>
<dbReference type="EMBL" id="JAOQNS010000001">
    <property type="protein sequence ID" value="MCW2305946.1"/>
    <property type="molecule type" value="Genomic_DNA"/>
</dbReference>
<name>A0ABT3H6C5_9HYPH</name>
<proteinExistence type="predicted"/>
<keyword evidence="2" id="KW-1185">Reference proteome</keyword>
<protein>
    <submittedName>
        <fullName evidence="1">Uncharacterized protein</fullName>
    </submittedName>
</protein>
<gene>
    <name evidence="1" type="ORF">M2319_000262</name>
</gene>
<dbReference type="RefSeq" id="WP_264599624.1">
    <property type="nucleotide sequence ID" value="NZ_JAOQNS010000001.1"/>
</dbReference>
<comment type="caution">
    <text evidence="1">The sequence shown here is derived from an EMBL/GenBank/DDBJ whole genome shotgun (WGS) entry which is preliminary data.</text>
</comment>
<sequence length="122" mass="13401">MAGEFGDVHGGNAAGSVRRRRGAAGSLGRRAWSGVPTLRRSFWSFLPSLTSLPQCRPTGRDPLAARSYPSEALGVVVFDLTPKTFSVIVSIKSKSLRQISFFRVISDNKKQKRFWMLDAESG</sequence>
<dbReference type="Proteomes" id="UP001209755">
    <property type="component" value="Unassembled WGS sequence"/>
</dbReference>
<reference evidence="2" key="1">
    <citation type="submission" date="2023-07" db="EMBL/GenBank/DDBJ databases">
        <title>Genome sequencing of Purple Non-Sulfur Bacteria from various extreme environments.</title>
        <authorList>
            <person name="Mayer M."/>
        </authorList>
    </citation>
    <scope>NUCLEOTIDE SEQUENCE [LARGE SCALE GENOMIC DNA]</scope>
    <source>
        <strain evidence="2">DSM 17935</strain>
    </source>
</reference>
<evidence type="ECO:0000313" key="2">
    <source>
        <dbReference type="Proteomes" id="UP001209755"/>
    </source>
</evidence>
<evidence type="ECO:0000313" key="1">
    <source>
        <dbReference type="EMBL" id="MCW2305946.1"/>
    </source>
</evidence>
<accession>A0ABT3H6C5</accession>